<dbReference type="AlphaFoldDB" id="A0A139WFN7"/>
<feature type="signal peptide" evidence="1">
    <location>
        <begin position="1"/>
        <end position="20"/>
    </location>
</feature>
<dbReference type="EMBL" id="KQ971352">
    <property type="protein sequence ID" value="KYB26746.1"/>
    <property type="molecule type" value="Genomic_DNA"/>
</dbReference>
<reference evidence="2 3" key="2">
    <citation type="journal article" date="2010" name="Nucleic Acids Res.">
        <title>BeetleBase in 2010: revisions to provide comprehensive genomic information for Tribolium castaneum.</title>
        <authorList>
            <person name="Kim H.S."/>
            <person name="Murphy T."/>
            <person name="Xia J."/>
            <person name="Caragea D."/>
            <person name="Park Y."/>
            <person name="Beeman R.W."/>
            <person name="Lorenzen M.D."/>
            <person name="Butcher S."/>
            <person name="Manak J.R."/>
            <person name="Brown S.J."/>
        </authorList>
    </citation>
    <scope>NUCLEOTIDE SEQUENCE [LARGE SCALE GENOMIC DNA]</scope>
    <source>
        <strain evidence="2 3">Georgia GA2</strain>
    </source>
</reference>
<evidence type="ECO:0000313" key="2">
    <source>
        <dbReference type="EMBL" id="KYB26746.1"/>
    </source>
</evidence>
<dbReference type="OMA" id="QIEENCC"/>
<evidence type="ECO:0000313" key="3">
    <source>
        <dbReference type="Proteomes" id="UP000007266"/>
    </source>
</evidence>
<proteinExistence type="predicted"/>
<organism evidence="2 3">
    <name type="scientific">Tribolium castaneum</name>
    <name type="common">Red flour beetle</name>
    <dbReference type="NCBI Taxonomy" id="7070"/>
    <lineage>
        <taxon>Eukaryota</taxon>
        <taxon>Metazoa</taxon>
        <taxon>Ecdysozoa</taxon>
        <taxon>Arthropoda</taxon>
        <taxon>Hexapoda</taxon>
        <taxon>Insecta</taxon>
        <taxon>Pterygota</taxon>
        <taxon>Neoptera</taxon>
        <taxon>Endopterygota</taxon>
        <taxon>Coleoptera</taxon>
        <taxon>Polyphaga</taxon>
        <taxon>Cucujiformia</taxon>
        <taxon>Tenebrionidae</taxon>
        <taxon>Tenebrionidae incertae sedis</taxon>
        <taxon>Tribolium</taxon>
    </lineage>
</organism>
<dbReference type="InParanoid" id="A0A139WFN7"/>
<sequence>MLADYWRLLLLLWIPPILLATSMEIINRRQSIEMSSHDKTPFELNLLLKQQNVQEIENRFEIKYESFSVETFEEIEEPDPECLTNEKTNLALTLTKWQIEENCCYSKHKATWDEYEALKKSMECMYHYFTCVKLTAKATKEMADVVVNLRGGSSEVFHEIENDRFEEQVLELIHNSEVQTSWDEFERCKRNYDIATKNFKILLEIIDFSWEDLNKLKRQYDDVFLSYQHAQSEVERQLPALLAKMKVIFHNGLGLLGTNVGEFIKCTTGLCDLIQNPTDQLDNKEGSSN</sequence>
<dbReference type="Proteomes" id="UP000007266">
    <property type="component" value="Linkage group 7"/>
</dbReference>
<keyword evidence="1" id="KW-0732">Signal</keyword>
<feature type="chain" id="PRO_5007299911" evidence="1">
    <location>
        <begin position="21"/>
        <end position="289"/>
    </location>
</feature>
<keyword evidence="3" id="KW-1185">Reference proteome</keyword>
<gene>
    <name evidence="2" type="primary">AUGUSTUS-3.0.2_33655</name>
    <name evidence="2" type="ORF">TcasGA2_TC033655</name>
</gene>
<accession>A0A139WFN7</accession>
<reference evidence="2 3" key="1">
    <citation type="journal article" date="2008" name="Nature">
        <title>The genome of the model beetle and pest Tribolium castaneum.</title>
        <authorList>
            <consortium name="Tribolium Genome Sequencing Consortium"/>
            <person name="Richards S."/>
            <person name="Gibbs R.A."/>
            <person name="Weinstock G.M."/>
            <person name="Brown S.J."/>
            <person name="Denell R."/>
            <person name="Beeman R.W."/>
            <person name="Gibbs R."/>
            <person name="Beeman R.W."/>
            <person name="Brown S.J."/>
            <person name="Bucher G."/>
            <person name="Friedrich M."/>
            <person name="Grimmelikhuijzen C.J."/>
            <person name="Klingler M."/>
            <person name="Lorenzen M."/>
            <person name="Richards S."/>
            <person name="Roth S."/>
            <person name="Schroder R."/>
            <person name="Tautz D."/>
            <person name="Zdobnov E.M."/>
            <person name="Muzny D."/>
            <person name="Gibbs R.A."/>
            <person name="Weinstock G.M."/>
            <person name="Attaway T."/>
            <person name="Bell S."/>
            <person name="Buhay C.J."/>
            <person name="Chandrabose M.N."/>
            <person name="Chavez D."/>
            <person name="Clerk-Blankenburg K.P."/>
            <person name="Cree A."/>
            <person name="Dao M."/>
            <person name="Davis C."/>
            <person name="Chacko J."/>
            <person name="Dinh H."/>
            <person name="Dugan-Rocha S."/>
            <person name="Fowler G."/>
            <person name="Garner T.T."/>
            <person name="Garnes J."/>
            <person name="Gnirke A."/>
            <person name="Hawes A."/>
            <person name="Hernandez J."/>
            <person name="Hines S."/>
            <person name="Holder M."/>
            <person name="Hume J."/>
            <person name="Jhangiani S.N."/>
            <person name="Joshi V."/>
            <person name="Khan Z.M."/>
            <person name="Jackson L."/>
            <person name="Kovar C."/>
            <person name="Kowis A."/>
            <person name="Lee S."/>
            <person name="Lewis L.R."/>
            <person name="Margolis J."/>
            <person name="Morgan M."/>
            <person name="Nazareth L.V."/>
            <person name="Nguyen N."/>
            <person name="Okwuonu G."/>
            <person name="Parker D."/>
            <person name="Richards S."/>
            <person name="Ruiz S.J."/>
            <person name="Santibanez J."/>
            <person name="Savard J."/>
            <person name="Scherer S.E."/>
            <person name="Schneider B."/>
            <person name="Sodergren E."/>
            <person name="Tautz D."/>
            <person name="Vattahil S."/>
            <person name="Villasana D."/>
            <person name="White C.S."/>
            <person name="Wright R."/>
            <person name="Park Y."/>
            <person name="Beeman R.W."/>
            <person name="Lord J."/>
            <person name="Oppert B."/>
            <person name="Lorenzen M."/>
            <person name="Brown S."/>
            <person name="Wang L."/>
            <person name="Savard J."/>
            <person name="Tautz D."/>
            <person name="Richards S."/>
            <person name="Weinstock G."/>
            <person name="Gibbs R.A."/>
            <person name="Liu Y."/>
            <person name="Worley K."/>
            <person name="Weinstock G."/>
            <person name="Elsik C.G."/>
            <person name="Reese J.T."/>
            <person name="Elhaik E."/>
            <person name="Landan G."/>
            <person name="Graur D."/>
            <person name="Arensburger P."/>
            <person name="Atkinson P."/>
            <person name="Beeman R.W."/>
            <person name="Beidler J."/>
            <person name="Brown S.J."/>
            <person name="Demuth J.P."/>
            <person name="Drury D.W."/>
            <person name="Du Y.Z."/>
            <person name="Fujiwara H."/>
            <person name="Lorenzen M."/>
            <person name="Maselli V."/>
            <person name="Osanai M."/>
            <person name="Park Y."/>
            <person name="Robertson H.M."/>
            <person name="Tu Z."/>
            <person name="Wang J.J."/>
            <person name="Wang S."/>
            <person name="Richards S."/>
            <person name="Song H."/>
            <person name="Zhang L."/>
            <person name="Sodergren E."/>
            <person name="Werner D."/>
            <person name="Stanke M."/>
            <person name="Morgenstern B."/>
            <person name="Solovyev V."/>
            <person name="Kosarev P."/>
            <person name="Brown G."/>
            <person name="Chen H.C."/>
            <person name="Ermolaeva O."/>
            <person name="Hlavina W."/>
            <person name="Kapustin Y."/>
            <person name="Kiryutin B."/>
            <person name="Kitts P."/>
            <person name="Maglott D."/>
            <person name="Pruitt K."/>
            <person name="Sapojnikov V."/>
            <person name="Souvorov A."/>
            <person name="Mackey A.J."/>
            <person name="Waterhouse R.M."/>
            <person name="Wyder S."/>
            <person name="Zdobnov E.M."/>
            <person name="Zdobnov E.M."/>
            <person name="Wyder S."/>
            <person name="Kriventseva E.V."/>
            <person name="Kadowaki T."/>
            <person name="Bork P."/>
            <person name="Aranda M."/>
            <person name="Bao R."/>
            <person name="Beermann A."/>
            <person name="Berns N."/>
            <person name="Bolognesi R."/>
            <person name="Bonneton F."/>
            <person name="Bopp D."/>
            <person name="Brown S.J."/>
            <person name="Bucher G."/>
            <person name="Butts T."/>
            <person name="Chaumot A."/>
            <person name="Denell R.E."/>
            <person name="Ferrier D.E."/>
            <person name="Friedrich M."/>
            <person name="Gordon C.M."/>
            <person name="Jindra M."/>
            <person name="Klingler M."/>
            <person name="Lan Q."/>
            <person name="Lattorff H.M."/>
            <person name="Laudet V."/>
            <person name="von Levetsow C."/>
            <person name="Liu Z."/>
            <person name="Lutz R."/>
            <person name="Lynch J.A."/>
            <person name="da Fonseca R.N."/>
            <person name="Posnien N."/>
            <person name="Reuter R."/>
            <person name="Roth S."/>
            <person name="Savard J."/>
            <person name="Schinko J.B."/>
            <person name="Schmitt C."/>
            <person name="Schoppmeier M."/>
            <person name="Schroder R."/>
            <person name="Shippy T.D."/>
            <person name="Simonnet F."/>
            <person name="Marques-Souza H."/>
            <person name="Tautz D."/>
            <person name="Tomoyasu Y."/>
            <person name="Trauner J."/>
            <person name="Van der Zee M."/>
            <person name="Vervoort M."/>
            <person name="Wittkopp N."/>
            <person name="Wimmer E.A."/>
            <person name="Yang X."/>
            <person name="Jones A.K."/>
            <person name="Sattelle D.B."/>
            <person name="Ebert P.R."/>
            <person name="Nelson D."/>
            <person name="Scott J.G."/>
            <person name="Beeman R.W."/>
            <person name="Muthukrishnan S."/>
            <person name="Kramer K.J."/>
            <person name="Arakane Y."/>
            <person name="Beeman R.W."/>
            <person name="Zhu Q."/>
            <person name="Hogenkamp D."/>
            <person name="Dixit R."/>
            <person name="Oppert B."/>
            <person name="Jiang H."/>
            <person name="Zou Z."/>
            <person name="Marshall J."/>
            <person name="Elpidina E."/>
            <person name="Vinokurov K."/>
            <person name="Oppert C."/>
            <person name="Zou Z."/>
            <person name="Evans J."/>
            <person name="Lu Z."/>
            <person name="Zhao P."/>
            <person name="Sumathipala N."/>
            <person name="Altincicek B."/>
            <person name="Vilcinskas A."/>
            <person name="Williams M."/>
            <person name="Hultmark D."/>
            <person name="Hetru C."/>
            <person name="Jiang H."/>
            <person name="Grimmelikhuijzen C.J."/>
            <person name="Hauser F."/>
            <person name="Cazzamali G."/>
            <person name="Williamson M."/>
            <person name="Park Y."/>
            <person name="Li B."/>
            <person name="Tanaka Y."/>
            <person name="Predel R."/>
            <person name="Neupert S."/>
            <person name="Schachtner J."/>
            <person name="Verleyen P."/>
            <person name="Raible F."/>
            <person name="Bork P."/>
            <person name="Friedrich M."/>
            <person name="Walden K.K."/>
            <person name="Robertson H.M."/>
            <person name="Angeli S."/>
            <person name="Foret S."/>
            <person name="Bucher G."/>
            <person name="Schuetz S."/>
            <person name="Maleszka R."/>
            <person name="Wimmer E.A."/>
            <person name="Beeman R.W."/>
            <person name="Lorenzen M."/>
            <person name="Tomoyasu Y."/>
            <person name="Miller S.C."/>
            <person name="Grossmann D."/>
            <person name="Bucher G."/>
        </authorList>
    </citation>
    <scope>NUCLEOTIDE SEQUENCE [LARGE SCALE GENOMIC DNA]</scope>
    <source>
        <strain evidence="2 3">Georgia GA2</strain>
    </source>
</reference>
<evidence type="ECO:0000256" key="1">
    <source>
        <dbReference type="SAM" id="SignalP"/>
    </source>
</evidence>
<protein>
    <submittedName>
        <fullName evidence="2">Uncharacterized protein</fullName>
    </submittedName>
</protein>
<name>A0A139WFN7_TRICA</name>